<accession>A0A1J3K7Q9</accession>
<sequence length="350" mass="38663">MSASLLLHRNLFSFTFSANTILTKPYFAISTKAMEARDDLPSTDSSISEEASAAVNRNYPKPITAPPPPISKDIELRRATEASSKSSLFNLTRDLILYEDEWLIAVNKPKGIYCESVLSSAPQIIVDSPLNEFHLANRLDRDTSGVMLITKSHKVAAKLVKAFTDHKVRKSYIALCIGSSLSPNWSKITVRSGHGRSKHGAWRVYSASDVGRVLPGGSFVRDMETTFEVVTVNGEKKTELSESERVIVVDGEQGLSCDGDDDVVVVVRAFPRSGRTHQIRLHCQYLGIPIRGDVKYHGVYEWRGRRFEGHELHAECLSLDHPVTGDPIVFRAPVPCWAAGDGEKCNVVIG</sequence>
<dbReference type="InterPro" id="IPR050188">
    <property type="entry name" value="RluA_PseudoU_synthase"/>
</dbReference>
<gene>
    <name evidence="3" type="ORF">MP_TR1458_c0_g1_i1_g.3801</name>
</gene>
<comment type="catalytic activity">
    <reaction evidence="1">
        <text>a uridine in RNA = a pseudouridine in RNA</text>
        <dbReference type="Rhea" id="RHEA:48348"/>
        <dbReference type="Rhea" id="RHEA-COMP:12068"/>
        <dbReference type="Rhea" id="RHEA-COMP:12069"/>
        <dbReference type="ChEBI" id="CHEBI:65314"/>
        <dbReference type="ChEBI" id="CHEBI:65315"/>
    </reaction>
</comment>
<dbReference type="CDD" id="cd02869">
    <property type="entry name" value="PseudoU_synth_RluA_like"/>
    <property type="match status" value="1"/>
</dbReference>
<dbReference type="PANTHER" id="PTHR21600:SF47">
    <property type="entry name" value="RNA PSEUDOURIDINE SYNTHASE 1"/>
    <property type="match status" value="1"/>
</dbReference>
<reference evidence="3" key="1">
    <citation type="submission" date="2016-07" db="EMBL/GenBank/DDBJ databases">
        <title>De novo transcriptome assembly of four accessions of the metal hyperaccumulator plant Noccaea caerulescens.</title>
        <authorList>
            <person name="Blande D."/>
            <person name="Halimaa P."/>
            <person name="Tervahauta A.I."/>
            <person name="Aarts M.G."/>
            <person name="Karenlampi S.O."/>
        </authorList>
    </citation>
    <scope>NUCLEOTIDE SEQUENCE</scope>
</reference>
<dbReference type="AlphaFoldDB" id="A0A1J3K7Q9"/>
<feature type="domain" description="Pseudouridine synthase RsuA/RluA-like" evidence="2">
    <location>
        <begin position="103"/>
        <end position="284"/>
    </location>
</feature>
<evidence type="ECO:0000259" key="2">
    <source>
        <dbReference type="Pfam" id="PF00849"/>
    </source>
</evidence>
<evidence type="ECO:0000313" key="3">
    <source>
        <dbReference type="EMBL" id="JAV00405.1"/>
    </source>
</evidence>
<organism evidence="3">
    <name type="scientific">Noccaea caerulescens</name>
    <name type="common">Alpine penny-cress</name>
    <name type="synonym">Thlaspi caerulescens</name>
    <dbReference type="NCBI Taxonomy" id="107243"/>
    <lineage>
        <taxon>Eukaryota</taxon>
        <taxon>Viridiplantae</taxon>
        <taxon>Streptophyta</taxon>
        <taxon>Embryophyta</taxon>
        <taxon>Tracheophyta</taxon>
        <taxon>Spermatophyta</taxon>
        <taxon>Magnoliopsida</taxon>
        <taxon>eudicotyledons</taxon>
        <taxon>Gunneridae</taxon>
        <taxon>Pentapetalae</taxon>
        <taxon>rosids</taxon>
        <taxon>malvids</taxon>
        <taxon>Brassicales</taxon>
        <taxon>Brassicaceae</taxon>
        <taxon>Coluteocarpeae</taxon>
        <taxon>Noccaea</taxon>
    </lineage>
</organism>
<dbReference type="EMBL" id="GEVM01005534">
    <property type="protein sequence ID" value="JAV00405.1"/>
    <property type="molecule type" value="Transcribed_RNA"/>
</dbReference>
<protein>
    <submittedName>
        <fullName evidence="3">RNA pseudouridine synthase 1</fullName>
    </submittedName>
</protein>
<dbReference type="SUPFAM" id="SSF55120">
    <property type="entry name" value="Pseudouridine synthase"/>
    <property type="match status" value="1"/>
</dbReference>
<dbReference type="InterPro" id="IPR006224">
    <property type="entry name" value="PsdUridine_synth_RluA-like_CS"/>
</dbReference>
<dbReference type="PROSITE" id="PS01129">
    <property type="entry name" value="PSI_RLU"/>
    <property type="match status" value="1"/>
</dbReference>
<dbReference type="GO" id="GO:0000455">
    <property type="term" value="P:enzyme-directed rRNA pseudouridine synthesis"/>
    <property type="evidence" value="ECO:0007669"/>
    <property type="project" value="TreeGrafter"/>
</dbReference>
<dbReference type="InterPro" id="IPR020103">
    <property type="entry name" value="PsdUridine_synth_cat_dom_sf"/>
</dbReference>
<dbReference type="PANTHER" id="PTHR21600">
    <property type="entry name" value="MITOCHONDRIAL RNA PSEUDOURIDINE SYNTHASE"/>
    <property type="match status" value="1"/>
</dbReference>
<dbReference type="GO" id="GO:0009982">
    <property type="term" value="F:pseudouridine synthase activity"/>
    <property type="evidence" value="ECO:0007669"/>
    <property type="project" value="InterPro"/>
</dbReference>
<evidence type="ECO:0000256" key="1">
    <source>
        <dbReference type="ARBA" id="ARBA00000073"/>
    </source>
</evidence>
<proteinExistence type="predicted"/>
<dbReference type="Gene3D" id="3.30.2350.10">
    <property type="entry name" value="Pseudouridine synthase"/>
    <property type="match status" value="1"/>
</dbReference>
<name>A0A1J3K7Q9_NOCCA</name>
<dbReference type="Pfam" id="PF00849">
    <property type="entry name" value="PseudoU_synth_2"/>
    <property type="match status" value="1"/>
</dbReference>
<dbReference type="InterPro" id="IPR006145">
    <property type="entry name" value="PsdUridine_synth_RsuA/RluA"/>
</dbReference>
<dbReference type="GO" id="GO:0003723">
    <property type="term" value="F:RNA binding"/>
    <property type="evidence" value="ECO:0007669"/>
    <property type="project" value="InterPro"/>
</dbReference>